<keyword evidence="2" id="KW-1185">Reference proteome</keyword>
<protein>
    <recommendedName>
        <fullName evidence="3">Chromo domain-containing protein</fullName>
    </recommendedName>
</protein>
<accession>A0A9Q3HEE5</accession>
<evidence type="ECO:0008006" key="3">
    <source>
        <dbReference type="Google" id="ProtNLM"/>
    </source>
</evidence>
<proteinExistence type="predicted"/>
<comment type="caution">
    <text evidence="1">The sequence shown here is derived from an EMBL/GenBank/DDBJ whole genome shotgun (WGS) entry which is preliminary data.</text>
</comment>
<reference evidence="1" key="1">
    <citation type="submission" date="2021-03" db="EMBL/GenBank/DDBJ databases">
        <title>Draft genome sequence of rust myrtle Austropuccinia psidii MF-1, a brazilian biotype.</title>
        <authorList>
            <person name="Quecine M.C."/>
            <person name="Pachon D.M.R."/>
            <person name="Bonatelli M.L."/>
            <person name="Correr F.H."/>
            <person name="Franceschini L.M."/>
            <person name="Leite T.F."/>
            <person name="Margarido G.R.A."/>
            <person name="Almeida C.A."/>
            <person name="Ferrarezi J.A."/>
            <person name="Labate C.A."/>
        </authorList>
    </citation>
    <scope>NUCLEOTIDE SEQUENCE</scope>
    <source>
        <strain evidence="1">MF-1</strain>
    </source>
</reference>
<organism evidence="1 2">
    <name type="scientific">Austropuccinia psidii MF-1</name>
    <dbReference type="NCBI Taxonomy" id="1389203"/>
    <lineage>
        <taxon>Eukaryota</taxon>
        <taxon>Fungi</taxon>
        <taxon>Dikarya</taxon>
        <taxon>Basidiomycota</taxon>
        <taxon>Pucciniomycotina</taxon>
        <taxon>Pucciniomycetes</taxon>
        <taxon>Pucciniales</taxon>
        <taxon>Sphaerophragmiaceae</taxon>
        <taxon>Austropuccinia</taxon>
    </lineage>
</organism>
<sequence>MIKALHGPNSVQLERTVKLMNKNPTLTGSLIKTYSSSEKELFTPRNKPKFEITPLEEGEDRKIVKVLKERRTRNKKEIESLVRYRNPTQEDEWLLEEDVTNADKSLRRFINKRKPRK</sequence>
<gene>
    <name evidence="1" type="ORF">O181_040967</name>
</gene>
<dbReference type="AlphaFoldDB" id="A0A9Q3HEE5"/>
<evidence type="ECO:0000313" key="2">
    <source>
        <dbReference type="Proteomes" id="UP000765509"/>
    </source>
</evidence>
<dbReference type="Proteomes" id="UP000765509">
    <property type="component" value="Unassembled WGS sequence"/>
</dbReference>
<name>A0A9Q3HEE5_9BASI</name>
<evidence type="ECO:0000313" key="1">
    <source>
        <dbReference type="EMBL" id="MBW0501252.1"/>
    </source>
</evidence>
<dbReference type="EMBL" id="AVOT02016232">
    <property type="protein sequence ID" value="MBW0501252.1"/>
    <property type="molecule type" value="Genomic_DNA"/>
</dbReference>
<dbReference type="OrthoDB" id="3158924at2759"/>